<dbReference type="AlphaFoldDB" id="A0A4W5LAK5"/>
<feature type="domain" description="FHF complex subunit HOOK-interacting protein C-terminal" evidence="3">
    <location>
        <begin position="562"/>
        <end position="654"/>
    </location>
</feature>
<dbReference type="Proteomes" id="UP000314982">
    <property type="component" value="Unassembled WGS sequence"/>
</dbReference>
<dbReference type="PANTHER" id="PTHR21705">
    <property type="entry name" value="RAI16 PROTEIN-RELATED"/>
    <property type="match status" value="1"/>
</dbReference>
<dbReference type="Pfam" id="PF10257">
    <property type="entry name" value="RAI16-like"/>
    <property type="match status" value="2"/>
</dbReference>
<dbReference type="InterPro" id="IPR019384">
    <property type="entry name" value="FHIP"/>
</dbReference>
<proteinExistence type="inferred from homology"/>
<name>A0A4W5LAK5_9TELE</name>
<evidence type="ECO:0000256" key="2">
    <source>
        <dbReference type="SAM" id="MobiDB-lite"/>
    </source>
</evidence>
<dbReference type="InterPro" id="IPR045669">
    <property type="entry name" value="FHIP_C"/>
</dbReference>
<dbReference type="PANTHER" id="PTHR21705:SF9">
    <property type="entry name" value="FHF COMPLEX SUBUNIT HOOK-INTERACTING PROTEIN 2B"/>
    <property type="match status" value="1"/>
</dbReference>
<accession>A0A4W5LAK5</accession>
<evidence type="ECO:0000259" key="3">
    <source>
        <dbReference type="Pfam" id="PF19314"/>
    </source>
</evidence>
<dbReference type="InterPro" id="IPR045668">
    <property type="entry name" value="FHIP_KELAA_motif"/>
</dbReference>
<dbReference type="Pfam" id="PF19311">
    <property type="entry name" value="KELAA"/>
    <property type="match status" value="1"/>
</dbReference>
<evidence type="ECO:0000256" key="1">
    <source>
        <dbReference type="ARBA" id="ARBA00024336"/>
    </source>
</evidence>
<dbReference type="GeneTree" id="ENSGT00950000182936"/>
<reference evidence="4" key="3">
    <citation type="submission" date="2025-09" db="UniProtKB">
        <authorList>
            <consortium name="Ensembl"/>
        </authorList>
    </citation>
    <scope>IDENTIFICATION</scope>
</reference>
<evidence type="ECO:0000313" key="5">
    <source>
        <dbReference type="Proteomes" id="UP000314982"/>
    </source>
</evidence>
<dbReference type="Pfam" id="PF19314">
    <property type="entry name" value="DUF5917"/>
    <property type="match status" value="1"/>
</dbReference>
<sequence>MFSKLTHLFQQALETREPSVNLLDSFVDHWKGITNYYIETTGETRPVKQTDIPWRLKQMLDILVYEEGQQGLEETGPCMEYLLQHKLLETLCTLGKAQYPPGMNQQVLVFFSKILVQIQKPMLHIINVYRPVQKLVRLCGLLGSQTEKEEAQFLFVVCSRVKQDPYALNYILEINKDNHSKRYISTSEDTEKGRSEETVPSNYPTVSNPASTSSPQQHSPTGSPSTIFPANAGLIHVLVKLCRSQKSRVALKAFESLLLLVSLPKEDTAVCLAESTPLCQLLAERLCELYSQLPATLEPADIHSFPQTHWSMPESQSFPGSEHMERFFTWLDFLDHLMREAPKVKKMGVLVNTALLCCSVRHIQSPAMVEELVSFLLGRHTQSEQRLDTESHVLRYQLIEHCDHISDEISIATLLLFEELLQKPHRDILFNLVLRNLENRCYVTRTLGGGDDCRELEEDPFFTDMYGEDEFNSSEQLLHRPQLMREHRCSGQTQALDIVNSFLCLVPQEAKTSQHVQGARYETYVHDAHEQFKECTAFLVDWDWPESLKPTELTVSSSDFFEGHFLKVLFDRIGRILEQPYELNLQVTSVLSRLAVFPHPHLHEYLLDPYIILAPGARSLFSVLIRVIGELMQRIEVIPNFTEKLVHVRRQLMGLDGESGVDHMPLLKGVIILEEFCKELAAIAFVKLPDNNKLAEH</sequence>
<dbReference type="Ensembl" id="ENSHHUT00000023720.1">
    <property type="protein sequence ID" value="ENSHHUP00000022856.1"/>
    <property type="gene ID" value="ENSHHUG00000014268.1"/>
</dbReference>
<organism evidence="4 5">
    <name type="scientific">Hucho hucho</name>
    <name type="common">huchen</name>
    <dbReference type="NCBI Taxonomy" id="62062"/>
    <lineage>
        <taxon>Eukaryota</taxon>
        <taxon>Metazoa</taxon>
        <taxon>Chordata</taxon>
        <taxon>Craniata</taxon>
        <taxon>Vertebrata</taxon>
        <taxon>Euteleostomi</taxon>
        <taxon>Actinopterygii</taxon>
        <taxon>Neopterygii</taxon>
        <taxon>Teleostei</taxon>
        <taxon>Protacanthopterygii</taxon>
        <taxon>Salmoniformes</taxon>
        <taxon>Salmonidae</taxon>
        <taxon>Salmoninae</taxon>
        <taxon>Hucho</taxon>
    </lineage>
</organism>
<reference evidence="4" key="2">
    <citation type="submission" date="2025-08" db="UniProtKB">
        <authorList>
            <consortium name="Ensembl"/>
        </authorList>
    </citation>
    <scope>IDENTIFICATION</scope>
</reference>
<reference evidence="5" key="1">
    <citation type="submission" date="2018-06" db="EMBL/GenBank/DDBJ databases">
        <title>Genome assembly of Danube salmon.</title>
        <authorList>
            <person name="Macqueen D.J."/>
            <person name="Gundappa M.K."/>
        </authorList>
    </citation>
    <scope>NUCLEOTIDE SEQUENCE [LARGE SCALE GENOMIC DNA]</scope>
</reference>
<comment type="similarity">
    <text evidence="1">Belongs to the FHIP family.</text>
</comment>
<keyword evidence="5" id="KW-1185">Reference proteome</keyword>
<feature type="compositionally biased region" description="Polar residues" evidence="2">
    <location>
        <begin position="198"/>
        <end position="225"/>
    </location>
</feature>
<evidence type="ECO:0000313" key="4">
    <source>
        <dbReference type="Ensembl" id="ENSHHUP00000022856.1"/>
    </source>
</evidence>
<protein>
    <submittedName>
        <fullName evidence="4">FHF complex subunit HOOK interacting protein 2B</fullName>
    </submittedName>
</protein>
<feature type="region of interest" description="Disordered" evidence="2">
    <location>
        <begin position="183"/>
        <end position="225"/>
    </location>
</feature>